<dbReference type="EnsemblMetazoa" id="SCAU011527-RA">
    <property type="protein sequence ID" value="SCAU011527-PA"/>
    <property type="gene ID" value="SCAU011527"/>
</dbReference>
<feature type="region of interest" description="Disordered" evidence="1">
    <location>
        <begin position="61"/>
        <end position="87"/>
    </location>
</feature>
<evidence type="ECO:0000313" key="3">
    <source>
        <dbReference type="Proteomes" id="UP000095300"/>
    </source>
</evidence>
<reference evidence="2" key="1">
    <citation type="submission" date="2020-05" db="UniProtKB">
        <authorList>
            <consortium name="EnsemblMetazoa"/>
        </authorList>
    </citation>
    <scope>IDENTIFICATION</scope>
    <source>
        <strain evidence="2">USDA</strain>
    </source>
</reference>
<dbReference type="Gene3D" id="2.60.40.10">
    <property type="entry name" value="Immunoglobulins"/>
    <property type="match status" value="1"/>
</dbReference>
<keyword evidence="3" id="KW-1185">Reference proteome</keyword>
<organism evidence="2 3">
    <name type="scientific">Stomoxys calcitrans</name>
    <name type="common">Stable fly</name>
    <name type="synonym">Conops calcitrans</name>
    <dbReference type="NCBI Taxonomy" id="35570"/>
    <lineage>
        <taxon>Eukaryota</taxon>
        <taxon>Metazoa</taxon>
        <taxon>Ecdysozoa</taxon>
        <taxon>Arthropoda</taxon>
        <taxon>Hexapoda</taxon>
        <taxon>Insecta</taxon>
        <taxon>Pterygota</taxon>
        <taxon>Neoptera</taxon>
        <taxon>Endopterygota</taxon>
        <taxon>Diptera</taxon>
        <taxon>Brachycera</taxon>
        <taxon>Muscomorpha</taxon>
        <taxon>Muscoidea</taxon>
        <taxon>Muscidae</taxon>
        <taxon>Stomoxys</taxon>
    </lineage>
</organism>
<gene>
    <name evidence="2" type="primary">106093218</name>
</gene>
<dbReference type="STRING" id="35570.A0A1I8PVK3"/>
<evidence type="ECO:0000256" key="1">
    <source>
        <dbReference type="SAM" id="MobiDB-lite"/>
    </source>
</evidence>
<dbReference type="Proteomes" id="UP000095300">
    <property type="component" value="Unassembled WGS sequence"/>
</dbReference>
<sequence>NLKLHNGNKYNISESMINMYTWHLNLTIRHLVKADFGAYSCSSVNALGKSEARIRLQELRLPPKPTTTPTPYVHTTAKSRRKQPSNMNKGLNEVVRAKENHFTNQENDVLGGGNAQGINIINGFVVGPANGINIVNGFSNGAEVHTQLPTRNGFDKPHKNPSSLPTQQTSWILPTPNRGSPRLAVIESHTKASIRVTLFAAFVFILHELSTN</sequence>
<feature type="compositionally biased region" description="Polar residues" evidence="1">
    <location>
        <begin position="160"/>
        <end position="172"/>
    </location>
</feature>
<feature type="region of interest" description="Disordered" evidence="1">
    <location>
        <begin position="155"/>
        <end position="176"/>
    </location>
</feature>
<dbReference type="VEuPathDB" id="VectorBase:SCAU011527"/>
<accession>A0A1I8PVK3</accession>
<protein>
    <recommendedName>
        <fullName evidence="4">Immunoglobulin I-set domain-containing protein</fullName>
    </recommendedName>
</protein>
<dbReference type="SUPFAM" id="SSF48726">
    <property type="entry name" value="Immunoglobulin"/>
    <property type="match status" value="1"/>
</dbReference>
<dbReference type="InterPro" id="IPR036179">
    <property type="entry name" value="Ig-like_dom_sf"/>
</dbReference>
<name>A0A1I8PVK3_STOCA</name>
<dbReference type="InterPro" id="IPR013783">
    <property type="entry name" value="Ig-like_fold"/>
</dbReference>
<evidence type="ECO:0000313" key="2">
    <source>
        <dbReference type="EnsemblMetazoa" id="SCAU011527-PA"/>
    </source>
</evidence>
<dbReference type="AlphaFoldDB" id="A0A1I8PVK3"/>
<proteinExistence type="predicted"/>
<evidence type="ECO:0008006" key="4">
    <source>
        <dbReference type="Google" id="ProtNLM"/>
    </source>
</evidence>